<keyword evidence="1" id="KW-0812">Transmembrane</keyword>
<protein>
    <submittedName>
        <fullName evidence="2">Uncharacterized protein</fullName>
    </submittedName>
</protein>
<accession>A0A0G0LQ88</accession>
<gene>
    <name evidence="2" type="ORF">UT19_C0004G0039</name>
</gene>
<evidence type="ECO:0000256" key="1">
    <source>
        <dbReference type="SAM" id="Phobius"/>
    </source>
</evidence>
<dbReference type="Proteomes" id="UP000034932">
    <property type="component" value="Unassembled WGS sequence"/>
</dbReference>
<name>A0A0G0LQ88_9BACT</name>
<keyword evidence="1" id="KW-0472">Membrane</keyword>
<reference evidence="2 3" key="1">
    <citation type="journal article" date="2015" name="Nature">
        <title>rRNA introns, odd ribosomes, and small enigmatic genomes across a large radiation of phyla.</title>
        <authorList>
            <person name="Brown C.T."/>
            <person name="Hug L.A."/>
            <person name="Thomas B.C."/>
            <person name="Sharon I."/>
            <person name="Castelle C.J."/>
            <person name="Singh A."/>
            <person name="Wilkins M.J."/>
            <person name="Williams K.H."/>
            <person name="Banfield J.F."/>
        </authorList>
    </citation>
    <scope>NUCLEOTIDE SEQUENCE [LARGE SCALE GENOMIC DNA]</scope>
</reference>
<sequence>MNKNLGLSKKYLVLSAFFLTGVALCLLSSVIVMSVGCGFIKILDCGYYAGFPVPYAKFDEKAIKLENNRLLISPTLYYKYKFSPIKNDQIFAREFLSDGILIPIFLLDLTLYKVNILLFVLNILLWLVPSGFLIGVFF</sequence>
<proteinExistence type="predicted"/>
<organism evidence="2 3">
    <name type="scientific">Candidatus Woesebacteria bacterium GW2011_GWB1_39_10b</name>
    <dbReference type="NCBI Taxonomy" id="1618573"/>
    <lineage>
        <taxon>Bacteria</taxon>
        <taxon>Candidatus Woeseibacteriota</taxon>
    </lineage>
</organism>
<evidence type="ECO:0000313" key="2">
    <source>
        <dbReference type="EMBL" id="KKQ94078.1"/>
    </source>
</evidence>
<keyword evidence="1" id="KW-1133">Transmembrane helix</keyword>
<comment type="caution">
    <text evidence="2">The sequence shown here is derived from an EMBL/GenBank/DDBJ whole genome shotgun (WGS) entry which is preliminary data.</text>
</comment>
<dbReference type="STRING" id="1618573.UT19_C0004G0039"/>
<feature type="transmembrane region" description="Helical" evidence="1">
    <location>
        <begin position="116"/>
        <end position="137"/>
    </location>
</feature>
<dbReference type="AlphaFoldDB" id="A0A0G0LQ88"/>
<evidence type="ECO:0000313" key="3">
    <source>
        <dbReference type="Proteomes" id="UP000034932"/>
    </source>
</evidence>
<dbReference type="EMBL" id="LBVW01000004">
    <property type="protein sequence ID" value="KKQ94078.1"/>
    <property type="molecule type" value="Genomic_DNA"/>
</dbReference>
<feature type="transmembrane region" description="Helical" evidence="1">
    <location>
        <begin position="12"/>
        <end position="43"/>
    </location>
</feature>